<comment type="subcellular location">
    <subcellularLocation>
        <location evidence="1">Cytoplasm</location>
    </subcellularLocation>
</comment>
<keyword evidence="5" id="KW-0963">Cytoplasm</keyword>
<dbReference type="PANTHER" id="PTHR17490:SF10">
    <property type="entry name" value="THREONYLCARBAMOYL-AMP SYNTHASE"/>
    <property type="match status" value="1"/>
</dbReference>
<dbReference type="InterPro" id="IPR017945">
    <property type="entry name" value="DHBP_synth_RibB-like_a/b_dom"/>
</dbReference>
<sequence>MDPTRIKARIIPVTGHLPNVKRDALEVHRVLKSGGVVVIPTDVGYGLLSASVEGIDRAFAAKQRKPGHTLGIVGTYLQHSQLHILSGDPKEHQRKLELTHVLTRDMGATLGIVGKLRVDHPRLQQLSAATLERCTKEGTVGIAIPEGPFLTELGRLNDEDGLLMVGSSANLTGQGQKYRVEDIEPEVLEAADLIVDYGLQKWQLYRRPGSNYDFYNMRLLRVGANYEVFRERMRKWAGVELPEDPEHATDGVKPVGISINV</sequence>
<evidence type="ECO:0000259" key="8">
    <source>
        <dbReference type="PROSITE" id="PS51163"/>
    </source>
</evidence>
<evidence type="ECO:0000256" key="5">
    <source>
        <dbReference type="ARBA" id="ARBA00022490"/>
    </source>
</evidence>
<dbReference type="SUPFAM" id="SSF55821">
    <property type="entry name" value="YrdC/RibB"/>
    <property type="match status" value="1"/>
</dbReference>
<comment type="catalytic activity">
    <reaction evidence="7">
        <text>L-threonine + hydrogencarbonate + ATP = L-threonylcarbamoyladenylate + diphosphate + H2O</text>
        <dbReference type="Rhea" id="RHEA:36407"/>
        <dbReference type="ChEBI" id="CHEBI:15377"/>
        <dbReference type="ChEBI" id="CHEBI:17544"/>
        <dbReference type="ChEBI" id="CHEBI:30616"/>
        <dbReference type="ChEBI" id="CHEBI:33019"/>
        <dbReference type="ChEBI" id="CHEBI:57926"/>
        <dbReference type="ChEBI" id="CHEBI:73682"/>
        <dbReference type="EC" id="2.7.7.87"/>
    </reaction>
</comment>
<dbReference type="PROSITE" id="PS51163">
    <property type="entry name" value="YRDC"/>
    <property type="match status" value="1"/>
</dbReference>
<evidence type="ECO:0000256" key="1">
    <source>
        <dbReference type="ARBA" id="ARBA00004496"/>
    </source>
</evidence>
<protein>
    <recommendedName>
        <fullName evidence="4">Threonylcarbamoyl-AMP synthase</fullName>
        <ecNumber evidence="3">2.7.7.87</ecNumber>
    </recommendedName>
</protein>
<reference evidence="9 10" key="1">
    <citation type="submission" date="2024-02" db="EMBL/GenBank/DDBJ databases">
        <title>De novo assembly and annotation of 12 fungi associated with fruit tree decline syndrome in Ontario, Canada.</title>
        <authorList>
            <person name="Sulman M."/>
            <person name="Ellouze W."/>
            <person name="Ilyukhin E."/>
        </authorList>
    </citation>
    <scope>NUCLEOTIDE SEQUENCE [LARGE SCALE GENOMIC DNA]</scope>
    <source>
        <strain evidence="9 10">M42-189</strain>
    </source>
</reference>
<dbReference type="PANTHER" id="PTHR17490">
    <property type="entry name" value="SUA5"/>
    <property type="match status" value="1"/>
</dbReference>
<accession>A0ABR3S8G4</accession>
<evidence type="ECO:0000256" key="2">
    <source>
        <dbReference type="ARBA" id="ARBA00007663"/>
    </source>
</evidence>
<evidence type="ECO:0000313" key="9">
    <source>
        <dbReference type="EMBL" id="KAL1612991.1"/>
    </source>
</evidence>
<dbReference type="EC" id="2.7.7.87" evidence="3"/>
<dbReference type="EMBL" id="JAKJXO020000001">
    <property type="protein sequence ID" value="KAL1612991.1"/>
    <property type="molecule type" value="Genomic_DNA"/>
</dbReference>
<comment type="caution">
    <text evidence="9">The sequence shown here is derived from an EMBL/GenBank/DDBJ whole genome shotgun (WGS) entry which is preliminary data.</text>
</comment>
<evidence type="ECO:0000256" key="7">
    <source>
        <dbReference type="ARBA" id="ARBA00048366"/>
    </source>
</evidence>
<evidence type="ECO:0000256" key="4">
    <source>
        <dbReference type="ARBA" id="ARBA00015492"/>
    </source>
</evidence>
<evidence type="ECO:0000256" key="3">
    <source>
        <dbReference type="ARBA" id="ARBA00012584"/>
    </source>
</evidence>
<feature type="domain" description="YrdC-like" evidence="8">
    <location>
        <begin position="21"/>
        <end position="225"/>
    </location>
</feature>
<dbReference type="Gene3D" id="3.90.870.10">
    <property type="entry name" value="DHBP synthase"/>
    <property type="match status" value="1"/>
</dbReference>
<keyword evidence="10" id="KW-1185">Reference proteome</keyword>
<organism evidence="9 10">
    <name type="scientific">Paraconiothyrium brasiliense</name>
    <dbReference type="NCBI Taxonomy" id="300254"/>
    <lineage>
        <taxon>Eukaryota</taxon>
        <taxon>Fungi</taxon>
        <taxon>Dikarya</taxon>
        <taxon>Ascomycota</taxon>
        <taxon>Pezizomycotina</taxon>
        <taxon>Dothideomycetes</taxon>
        <taxon>Pleosporomycetidae</taxon>
        <taxon>Pleosporales</taxon>
        <taxon>Massarineae</taxon>
        <taxon>Didymosphaeriaceae</taxon>
        <taxon>Paraconiothyrium</taxon>
    </lineage>
</organism>
<proteinExistence type="inferred from homology"/>
<name>A0ABR3S8G4_9PLEO</name>
<evidence type="ECO:0000313" key="10">
    <source>
        <dbReference type="Proteomes" id="UP001521785"/>
    </source>
</evidence>
<comment type="similarity">
    <text evidence="2">Belongs to the SUA5 family.</text>
</comment>
<dbReference type="InterPro" id="IPR006070">
    <property type="entry name" value="Sua5-like_dom"/>
</dbReference>
<keyword evidence="6" id="KW-0808">Transferase</keyword>
<evidence type="ECO:0000256" key="6">
    <source>
        <dbReference type="ARBA" id="ARBA00022679"/>
    </source>
</evidence>
<gene>
    <name evidence="9" type="ORF">SLS60_001222</name>
</gene>
<dbReference type="InterPro" id="IPR050156">
    <property type="entry name" value="TC-AMP_synthase_SUA5"/>
</dbReference>
<dbReference type="Proteomes" id="UP001521785">
    <property type="component" value="Unassembled WGS sequence"/>
</dbReference>
<dbReference type="Pfam" id="PF01300">
    <property type="entry name" value="Sua5_yciO_yrdC"/>
    <property type="match status" value="1"/>
</dbReference>